<name>A0A098G2E3_9GAMM</name>
<reference evidence="2" key="1">
    <citation type="submission" date="2014-09" db="EMBL/GenBank/DDBJ databases">
        <authorList>
            <person name="Gomez-Valero L."/>
        </authorList>
    </citation>
    <scope>NUCLEOTIDE SEQUENCE [LARGE SCALE GENOMIC DNA]</scope>
    <source>
        <strain evidence="2">ATCC700992</strain>
    </source>
</reference>
<sequence>MTCSGSHDIYLLKRLVLNRCYNHGCQVKEIIIDERFLLIESLKILMLGQNDPTYIYSTKGLDSTK</sequence>
<proteinExistence type="predicted"/>
<dbReference type="STRING" id="1212491.LFA_1224"/>
<protein>
    <submittedName>
        <fullName evidence="1">Uncharacterized protein</fullName>
    </submittedName>
</protein>
<dbReference type="EMBL" id="LN614827">
    <property type="protein sequence ID" value="CEG56652.1"/>
    <property type="molecule type" value="Genomic_DNA"/>
</dbReference>
<dbReference type="KEGG" id="lfa:LFA_1224"/>
<gene>
    <name evidence="1" type="ORF">LFA_1224</name>
</gene>
<evidence type="ECO:0000313" key="1">
    <source>
        <dbReference type="EMBL" id="CEG56652.1"/>
    </source>
</evidence>
<keyword evidence="2" id="KW-1185">Reference proteome</keyword>
<organism evidence="1 2">
    <name type="scientific">Legionella fallonii LLAP-10</name>
    <dbReference type="NCBI Taxonomy" id="1212491"/>
    <lineage>
        <taxon>Bacteria</taxon>
        <taxon>Pseudomonadati</taxon>
        <taxon>Pseudomonadota</taxon>
        <taxon>Gammaproteobacteria</taxon>
        <taxon>Legionellales</taxon>
        <taxon>Legionellaceae</taxon>
        <taxon>Legionella</taxon>
    </lineage>
</organism>
<dbReference type="HOGENOM" id="CLU_2844453_0_0_6"/>
<evidence type="ECO:0000313" key="2">
    <source>
        <dbReference type="Proteomes" id="UP000032430"/>
    </source>
</evidence>
<dbReference type="Proteomes" id="UP000032430">
    <property type="component" value="Chromosome I"/>
</dbReference>
<accession>A0A098G2E3</accession>
<dbReference type="AlphaFoldDB" id="A0A098G2E3"/>